<dbReference type="HOGENOM" id="CLU_543025_0_0_1"/>
<dbReference type="InterPro" id="IPR028012">
    <property type="entry name" value="Rua1_C"/>
</dbReference>
<organism evidence="3 4">
    <name type="scientific">Debaryomyces hansenii (strain ATCC 36239 / CBS 767 / BCRC 21394 / JCM 1990 / NBRC 0083 / IGC 2968)</name>
    <name type="common">Yeast</name>
    <name type="synonym">Torulaspora hansenii</name>
    <dbReference type="NCBI Taxonomy" id="284592"/>
    <lineage>
        <taxon>Eukaryota</taxon>
        <taxon>Fungi</taxon>
        <taxon>Dikarya</taxon>
        <taxon>Ascomycota</taxon>
        <taxon>Saccharomycotina</taxon>
        <taxon>Pichiomycetes</taxon>
        <taxon>Debaryomycetaceae</taxon>
        <taxon>Debaryomyces</taxon>
    </lineage>
</organism>
<evidence type="ECO:0000259" key="2">
    <source>
        <dbReference type="Pfam" id="PF14616"/>
    </source>
</evidence>
<reference evidence="3 4" key="1">
    <citation type="journal article" date="2004" name="Nature">
        <title>Genome evolution in yeasts.</title>
        <authorList>
            <consortium name="Genolevures"/>
            <person name="Dujon B."/>
            <person name="Sherman D."/>
            <person name="Fischer G."/>
            <person name="Durrens P."/>
            <person name="Casaregola S."/>
            <person name="Lafontaine I."/>
            <person name="de Montigny J."/>
            <person name="Marck C."/>
            <person name="Neuveglise C."/>
            <person name="Talla E."/>
            <person name="Goffard N."/>
            <person name="Frangeul L."/>
            <person name="Aigle M."/>
            <person name="Anthouard V."/>
            <person name="Babour A."/>
            <person name="Barbe V."/>
            <person name="Barnay S."/>
            <person name="Blanchin S."/>
            <person name="Beckerich J.M."/>
            <person name="Beyne E."/>
            <person name="Bleykasten C."/>
            <person name="Boisrame A."/>
            <person name="Boyer J."/>
            <person name="Cattolico L."/>
            <person name="Confanioleri F."/>
            <person name="de Daruvar A."/>
            <person name="Despons L."/>
            <person name="Fabre E."/>
            <person name="Fairhead C."/>
            <person name="Ferry-Dumazet H."/>
            <person name="Groppi A."/>
            <person name="Hantraye F."/>
            <person name="Hennequin C."/>
            <person name="Jauniaux N."/>
            <person name="Joyet P."/>
            <person name="Kachouri R."/>
            <person name="Kerrest A."/>
            <person name="Koszul R."/>
            <person name="Lemaire M."/>
            <person name="Lesur I."/>
            <person name="Ma L."/>
            <person name="Muller H."/>
            <person name="Nicaud J.M."/>
            <person name="Nikolski M."/>
            <person name="Oztas S."/>
            <person name="Ozier-Kalogeropoulos O."/>
            <person name="Pellenz S."/>
            <person name="Potier S."/>
            <person name="Richard G.F."/>
            <person name="Straub M.L."/>
            <person name="Suleau A."/>
            <person name="Swennene D."/>
            <person name="Tekaia F."/>
            <person name="Wesolowski-Louvel M."/>
            <person name="Westhof E."/>
            <person name="Wirth B."/>
            <person name="Zeniou-Meyer M."/>
            <person name="Zivanovic I."/>
            <person name="Bolotin-Fukuhara M."/>
            <person name="Thierry A."/>
            <person name="Bouchier C."/>
            <person name="Caudron B."/>
            <person name="Scarpelli C."/>
            <person name="Gaillardin C."/>
            <person name="Weissenbach J."/>
            <person name="Wincker P."/>
            <person name="Souciet J.L."/>
        </authorList>
    </citation>
    <scope>NUCLEOTIDE SEQUENCE [LARGE SCALE GENOMIC DNA]</scope>
    <source>
        <strain evidence="4">ATCC 36239 / CBS 767 / BCRC 21394 / JCM 1990 / NBRC 0083 / IGC 2968</strain>
    </source>
</reference>
<dbReference type="OrthoDB" id="4096316at2759"/>
<evidence type="ECO:0000313" key="4">
    <source>
        <dbReference type="Proteomes" id="UP000000599"/>
    </source>
</evidence>
<dbReference type="EMBL" id="CR382137">
    <property type="protein sequence ID" value="CAG87876.2"/>
    <property type="molecule type" value="Genomic_DNA"/>
</dbReference>
<gene>
    <name evidence="3" type="ordered locus">DEHA2E07678g</name>
</gene>
<accession>Q6BQ75</accession>
<dbReference type="RefSeq" id="XP_459645.2">
    <property type="nucleotide sequence ID" value="XM_459645.1"/>
</dbReference>
<name>Q6BQ75_DEBHA</name>
<protein>
    <submittedName>
        <fullName evidence="3">DEHA2E07678p</fullName>
    </submittedName>
</protein>
<sequence length="539" mass="62127">MKADIRIANKYNSSILYELFSLYSLLLINMNFNFLNGSTMATPSSFLTEEFSGYNEDSFGTIVESCFKTIDTSQTKYHSQGQDFATFLFEDFVGERPHSSSNHNAWLNHQPRSDIRGIDTWENSNHRSERPYTLAKKVQSSKELFQRHNNLVPESELDAYTASNDPLGSIIAGRNEYCNEVSKTNGSYIKREADSCLIHDRIFDSEFTNRSQDEIFTSSANPIELQSFSQPCFKIEEVSHISSYTYGNQNLDIGIVSPNIINPSFITNSFSASPQPNVNPALPENECMNTSKSKRSRFIKGSKNRLCTQREFSYDGIDVESYLETSDRLINVAKNEEPYNFQEILSSKLLELKVNREHSICCIKRNRYVRENFDSILNFYKNVGYELNPNFHISKPYEPQYVRFEIDETNGLPFNETRCGLCPYCPDINFKNLKTSTYSQHLALTHGVYTDNYLTPNPIYYGIYIIKKTNTQRRTKAHEHERCGVVCPCCYAIVGTECSKTTASSKPLNNYMRHFKEYHRQSKDKLDPIKFFNKTIPLN</sequence>
<dbReference type="Proteomes" id="UP000000599">
    <property type="component" value="Chromosome E"/>
</dbReference>
<dbReference type="InParanoid" id="Q6BQ75"/>
<feature type="domain" description="Transcription regulator Rua1 C-terminal" evidence="2">
    <location>
        <begin position="392"/>
        <end position="519"/>
    </location>
</feature>
<keyword evidence="1" id="KW-0472">Membrane</keyword>
<keyword evidence="1" id="KW-0812">Transmembrane</keyword>
<dbReference type="Pfam" id="PF14616">
    <property type="entry name" value="Rua1_C"/>
    <property type="match status" value="1"/>
</dbReference>
<dbReference type="eggNOG" id="ENOG502SZ9T">
    <property type="taxonomic scope" value="Eukaryota"/>
</dbReference>
<dbReference type="AlphaFoldDB" id="Q6BQ75"/>
<keyword evidence="1" id="KW-1133">Transmembrane helix</keyword>
<dbReference type="KEGG" id="dha:DEHA2E07678g"/>
<dbReference type="GeneID" id="2902892"/>
<feature type="transmembrane region" description="Helical" evidence="1">
    <location>
        <begin position="15"/>
        <end position="35"/>
    </location>
</feature>
<keyword evidence="4" id="KW-1185">Reference proteome</keyword>
<evidence type="ECO:0000256" key="1">
    <source>
        <dbReference type="SAM" id="Phobius"/>
    </source>
</evidence>
<evidence type="ECO:0000313" key="3">
    <source>
        <dbReference type="EMBL" id="CAG87876.2"/>
    </source>
</evidence>
<proteinExistence type="predicted"/>